<evidence type="ECO:0000259" key="9">
    <source>
        <dbReference type="PROSITE" id="PS50850"/>
    </source>
</evidence>
<feature type="transmembrane region" description="Helical" evidence="8">
    <location>
        <begin position="299"/>
        <end position="317"/>
    </location>
</feature>
<dbReference type="PANTHER" id="PTHR42718">
    <property type="entry name" value="MAJOR FACILITATOR SUPERFAMILY MULTIDRUG TRANSPORTER MFSC"/>
    <property type="match status" value="1"/>
</dbReference>
<dbReference type="GO" id="GO:1990961">
    <property type="term" value="P:xenobiotic detoxification by transmembrane export across the plasma membrane"/>
    <property type="evidence" value="ECO:0007669"/>
    <property type="project" value="InterPro"/>
</dbReference>
<dbReference type="AlphaFoldDB" id="A0A0S3PNL7"/>
<feature type="transmembrane region" description="Helical" evidence="8">
    <location>
        <begin position="71"/>
        <end position="89"/>
    </location>
</feature>
<feature type="transmembrane region" description="Helical" evidence="8">
    <location>
        <begin position="274"/>
        <end position="293"/>
    </location>
</feature>
<feature type="transmembrane region" description="Helical" evidence="8">
    <location>
        <begin position="365"/>
        <end position="384"/>
    </location>
</feature>
<feature type="transmembrane region" description="Helical" evidence="8">
    <location>
        <begin position="130"/>
        <end position="153"/>
    </location>
</feature>
<dbReference type="GO" id="GO:0042910">
    <property type="term" value="F:xenobiotic transmembrane transporter activity"/>
    <property type="evidence" value="ECO:0007669"/>
    <property type="project" value="InterPro"/>
</dbReference>
<evidence type="ECO:0000256" key="5">
    <source>
        <dbReference type="ARBA" id="ARBA00022692"/>
    </source>
</evidence>
<dbReference type="EMBL" id="AP014946">
    <property type="protein sequence ID" value="BAT57530.1"/>
    <property type="molecule type" value="Genomic_DNA"/>
</dbReference>
<keyword evidence="7 8" id="KW-0472">Membrane</keyword>
<dbReference type="CDD" id="cd17320">
    <property type="entry name" value="MFS_MdfA_MDR_like"/>
    <property type="match status" value="1"/>
</dbReference>
<evidence type="ECO:0000313" key="10">
    <source>
        <dbReference type="EMBL" id="BAT57530.1"/>
    </source>
</evidence>
<keyword evidence="6 8" id="KW-1133">Transmembrane helix</keyword>
<evidence type="ECO:0000313" key="11">
    <source>
        <dbReference type="Proteomes" id="UP000236884"/>
    </source>
</evidence>
<feature type="transmembrane region" description="Helical" evidence="8">
    <location>
        <begin position="95"/>
        <end position="118"/>
    </location>
</feature>
<proteinExistence type="inferred from homology"/>
<evidence type="ECO:0000256" key="4">
    <source>
        <dbReference type="ARBA" id="ARBA00022475"/>
    </source>
</evidence>
<name>A0A0S3PNL7_9BRAD</name>
<dbReference type="InterPro" id="IPR011701">
    <property type="entry name" value="MFS"/>
</dbReference>
<evidence type="ECO:0000256" key="1">
    <source>
        <dbReference type="ARBA" id="ARBA00004651"/>
    </source>
</evidence>
<dbReference type="GO" id="GO:0005886">
    <property type="term" value="C:plasma membrane"/>
    <property type="evidence" value="ECO:0007669"/>
    <property type="project" value="UniProtKB-SubCell"/>
</dbReference>
<accession>A0A0S3PNL7</accession>
<keyword evidence="8" id="KW-0997">Cell inner membrane</keyword>
<dbReference type="InterPro" id="IPR036259">
    <property type="entry name" value="MFS_trans_sf"/>
</dbReference>
<feature type="transmembrane region" description="Helical" evidence="8">
    <location>
        <begin position="199"/>
        <end position="222"/>
    </location>
</feature>
<dbReference type="Pfam" id="PF07690">
    <property type="entry name" value="MFS_1"/>
    <property type="match status" value="1"/>
</dbReference>
<dbReference type="KEGG" id="vgo:GJW-30_1_00035"/>
<evidence type="ECO:0000256" key="3">
    <source>
        <dbReference type="ARBA" id="ARBA00022448"/>
    </source>
</evidence>
<evidence type="ECO:0000256" key="2">
    <source>
        <dbReference type="ARBA" id="ARBA00006236"/>
    </source>
</evidence>
<evidence type="ECO:0000256" key="7">
    <source>
        <dbReference type="ARBA" id="ARBA00023136"/>
    </source>
</evidence>
<keyword evidence="3 8" id="KW-0813">Transport</keyword>
<comment type="caution">
    <text evidence="8">Lacks conserved residue(s) required for the propagation of feature annotation.</text>
</comment>
<dbReference type="OrthoDB" id="9800416at2"/>
<dbReference type="InterPro" id="IPR020846">
    <property type="entry name" value="MFS_dom"/>
</dbReference>
<feature type="transmembrane region" description="Helical" evidence="8">
    <location>
        <begin position="159"/>
        <end position="178"/>
    </location>
</feature>
<dbReference type="RefSeq" id="WP_096350316.1">
    <property type="nucleotide sequence ID" value="NZ_AP014946.1"/>
</dbReference>
<keyword evidence="5 8" id="KW-0812">Transmembrane</keyword>
<feature type="domain" description="Major facilitator superfamily (MFS) profile" evidence="9">
    <location>
        <begin position="6"/>
        <end position="389"/>
    </location>
</feature>
<evidence type="ECO:0000256" key="6">
    <source>
        <dbReference type="ARBA" id="ARBA00022989"/>
    </source>
</evidence>
<evidence type="ECO:0000256" key="8">
    <source>
        <dbReference type="RuleBase" id="RU365088"/>
    </source>
</evidence>
<organism evidence="10 11">
    <name type="scientific">Variibacter gotjawalensis</name>
    <dbReference type="NCBI Taxonomy" id="1333996"/>
    <lineage>
        <taxon>Bacteria</taxon>
        <taxon>Pseudomonadati</taxon>
        <taxon>Pseudomonadota</taxon>
        <taxon>Alphaproteobacteria</taxon>
        <taxon>Hyphomicrobiales</taxon>
        <taxon>Nitrobacteraceae</taxon>
        <taxon>Variibacter</taxon>
    </lineage>
</organism>
<comment type="subcellular location">
    <subcellularLocation>
        <location evidence="8">Cell inner membrane</location>
        <topology evidence="8">Multi-pass membrane protein</topology>
    </subcellularLocation>
    <subcellularLocation>
        <location evidence="1">Cell membrane</location>
        <topology evidence="1">Multi-pass membrane protein</topology>
    </subcellularLocation>
</comment>
<keyword evidence="4" id="KW-1003">Cell membrane</keyword>
<protein>
    <recommendedName>
        <fullName evidence="8">Bcr/CflA family efflux transporter</fullName>
    </recommendedName>
</protein>
<dbReference type="NCBIfam" id="TIGR00710">
    <property type="entry name" value="efflux_Bcr_CflA"/>
    <property type="match status" value="1"/>
</dbReference>
<feature type="transmembrane region" description="Helical" evidence="8">
    <location>
        <begin position="242"/>
        <end position="262"/>
    </location>
</feature>
<dbReference type="InterPro" id="IPR004812">
    <property type="entry name" value="Efflux_drug-R_Bcr/CmlA"/>
</dbReference>
<dbReference type="Gene3D" id="1.20.1720.10">
    <property type="entry name" value="Multidrug resistance protein D"/>
    <property type="match status" value="1"/>
</dbReference>
<keyword evidence="11" id="KW-1185">Reference proteome</keyword>
<dbReference type="Proteomes" id="UP000236884">
    <property type="component" value="Chromosome"/>
</dbReference>
<dbReference type="PROSITE" id="PS50850">
    <property type="entry name" value="MFS"/>
    <property type="match status" value="1"/>
</dbReference>
<dbReference type="SUPFAM" id="SSF103473">
    <property type="entry name" value="MFS general substrate transporter"/>
    <property type="match status" value="1"/>
</dbReference>
<feature type="transmembrane region" description="Helical" evidence="8">
    <location>
        <begin position="46"/>
        <end position="64"/>
    </location>
</feature>
<reference evidence="10 11" key="1">
    <citation type="submission" date="2015-08" db="EMBL/GenBank/DDBJ databases">
        <title>Investigation of the bacterial diversity of lava forest soil.</title>
        <authorList>
            <person name="Lee J.S."/>
        </authorList>
    </citation>
    <scope>NUCLEOTIDE SEQUENCE [LARGE SCALE GENOMIC DNA]</scope>
    <source>
        <strain evidence="10 11">GJW-30</strain>
    </source>
</reference>
<gene>
    <name evidence="10" type="primary">bcr_1</name>
    <name evidence="10" type="ORF">GJW-30_1_00035</name>
</gene>
<sequence length="405" mass="42671">MSPTRTAVICALFVAIGPMSLALYTPALPALVPVFGTTASVMKLTVTIYFLGFAVALLVAGPFSDAFGRRPVLLVFFTVYLAGSLVAALSPSVEWLLLGRVLQGIGAAAGVTAARALVRDLYTGEEAARIMNLVGLMVGIAPAASPTLGGILLHFGWHAIFGAMVAYGLMVVVLAYFMPETHTHPDRTHVLPRNMVAHYLALISDRGFLHSGLLTSMIQGGLYTMPALMPFALIERVGLTPLQYGFAMAGGAGCFMLGAFITGRLLRRFDALKLIHVGVVLVFIAGLAFAIGLRLGPPTFWTVWAPSALWTFGLTFVMPGSTMRALSGFPGIAGSASALLGFLQFGGGLLASAIAALVIGDAMTGLMTLLPIMALLAAIIHWALNPPPVDPRIPQNRIDDIKSRI</sequence>
<comment type="similarity">
    <text evidence="2 8">Belongs to the major facilitator superfamily. Bcr/CmlA family.</text>
</comment>
<dbReference type="PANTHER" id="PTHR42718:SF9">
    <property type="entry name" value="MAJOR FACILITATOR SUPERFAMILY MULTIDRUG TRANSPORTER MFSC"/>
    <property type="match status" value="1"/>
</dbReference>